<feature type="disulfide bond" evidence="17">
    <location>
        <begin position="4477"/>
        <end position="4487"/>
    </location>
</feature>
<dbReference type="FunFam" id="4.10.400.10:FF:000007">
    <property type="entry name" value="Low density lipoprotein receptor-related protein 1"/>
    <property type="match status" value="1"/>
</dbReference>
<dbReference type="SMART" id="SM00181">
    <property type="entry name" value="EGF"/>
    <property type="match status" value="31"/>
</dbReference>
<dbReference type="CDD" id="cd00054">
    <property type="entry name" value="EGF_CA"/>
    <property type="match status" value="1"/>
</dbReference>
<feature type="repeat" description="LDL-receptor class B" evidence="19">
    <location>
        <begin position="380"/>
        <end position="424"/>
    </location>
</feature>
<feature type="domain" description="EGF-like" evidence="22">
    <location>
        <begin position="199"/>
        <end position="236"/>
    </location>
</feature>
<dbReference type="PROSITE" id="PS01187">
    <property type="entry name" value="EGF_CA"/>
    <property type="match status" value="2"/>
</dbReference>
<feature type="disulfide bond" evidence="18">
    <location>
        <begin position="1020"/>
        <end position="1035"/>
    </location>
</feature>
<keyword evidence="8" id="KW-0677">Repeat</keyword>
<feature type="repeat" description="LDL-receptor class B" evidence="19">
    <location>
        <begin position="3177"/>
        <end position="3219"/>
    </location>
</feature>
<dbReference type="Pfam" id="PF14670">
    <property type="entry name" value="FXa_inhibition"/>
    <property type="match status" value="1"/>
</dbReference>
<feature type="disulfide bond" evidence="17">
    <location>
        <begin position="4391"/>
        <end position="4401"/>
    </location>
</feature>
<dbReference type="Pfam" id="PF00058">
    <property type="entry name" value="Ldl_recept_b"/>
    <property type="match status" value="10"/>
</dbReference>
<feature type="repeat" description="LDL-receptor class B" evidence="19">
    <location>
        <begin position="1351"/>
        <end position="1396"/>
    </location>
</feature>
<feature type="disulfide bond" evidence="18">
    <location>
        <begin position="2928"/>
        <end position="2946"/>
    </location>
</feature>
<keyword evidence="15" id="KW-0325">Glycoprotein</keyword>
<feature type="disulfide bond" evidence="18">
    <location>
        <begin position="3526"/>
        <end position="3538"/>
    </location>
</feature>
<evidence type="ECO:0000256" key="15">
    <source>
        <dbReference type="ARBA" id="ARBA00023180"/>
    </source>
</evidence>
<dbReference type="InterPro" id="IPR018097">
    <property type="entry name" value="EGF_Ca-bd_CS"/>
</dbReference>
<feature type="disulfide bond" evidence="18">
    <location>
        <begin position="39"/>
        <end position="57"/>
    </location>
</feature>
<dbReference type="FunFam" id="2.10.25.10:FF:000038">
    <property type="entry name" value="Fibrillin 2"/>
    <property type="match status" value="1"/>
</dbReference>
<keyword evidence="10" id="KW-0106">Calcium</keyword>
<feature type="disulfide bond" evidence="18">
    <location>
        <begin position="2610"/>
        <end position="2625"/>
    </location>
</feature>
<feature type="disulfide bond" evidence="18">
    <location>
        <begin position="3826"/>
        <end position="3841"/>
    </location>
</feature>
<feature type="repeat" description="LDL-receptor class B" evidence="19">
    <location>
        <begin position="1397"/>
        <end position="1439"/>
    </location>
</feature>
<feature type="disulfide bond" evidence="18">
    <location>
        <begin position="1099"/>
        <end position="1114"/>
    </location>
</feature>
<feature type="disulfide bond" evidence="18">
    <location>
        <begin position="32"/>
        <end position="44"/>
    </location>
</feature>
<evidence type="ECO:0000256" key="21">
    <source>
        <dbReference type="SAM" id="SignalP"/>
    </source>
</evidence>
<feature type="disulfide bond" evidence="18">
    <location>
        <begin position="1059"/>
        <end position="1074"/>
    </location>
</feature>
<feature type="repeat" description="LDL-receptor class B" evidence="19">
    <location>
        <begin position="425"/>
        <end position="468"/>
    </location>
</feature>
<feature type="disulfide bond" evidence="17">
    <location>
        <begin position="4311"/>
        <end position="4320"/>
    </location>
</feature>
<dbReference type="SUPFAM" id="SSF57424">
    <property type="entry name" value="LDL receptor-like module"/>
    <property type="match status" value="31"/>
</dbReference>
<dbReference type="PROSITE" id="PS00010">
    <property type="entry name" value="ASX_HYDROXYL"/>
    <property type="match status" value="3"/>
</dbReference>
<evidence type="ECO:0000313" key="23">
    <source>
        <dbReference type="EMBL" id="CAH2009922.1"/>
    </source>
</evidence>
<feature type="disulfide bond" evidence="18">
    <location>
        <begin position="3573"/>
        <end position="3591"/>
    </location>
</feature>
<name>A0A9P0M6F3_ACAOB</name>
<feature type="disulfide bond" evidence="18">
    <location>
        <begin position="2713"/>
        <end position="2725"/>
    </location>
</feature>
<feature type="domain" description="EGF-like" evidence="22">
    <location>
        <begin position="4239"/>
        <end position="4283"/>
    </location>
</feature>
<feature type="disulfide bond" evidence="18">
    <location>
        <begin position="2591"/>
        <end position="2603"/>
    </location>
</feature>
<feature type="disulfide bond" evidence="18">
    <location>
        <begin position="1008"/>
        <end position="1026"/>
    </location>
</feature>
<dbReference type="PROSITE" id="PS01186">
    <property type="entry name" value="EGF_2"/>
    <property type="match status" value="4"/>
</dbReference>
<organism evidence="23 24">
    <name type="scientific">Acanthoscelides obtectus</name>
    <name type="common">Bean weevil</name>
    <name type="synonym">Bruchus obtectus</name>
    <dbReference type="NCBI Taxonomy" id="200917"/>
    <lineage>
        <taxon>Eukaryota</taxon>
        <taxon>Metazoa</taxon>
        <taxon>Ecdysozoa</taxon>
        <taxon>Arthropoda</taxon>
        <taxon>Hexapoda</taxon>
        <taxon>Insecta</taxon>
        <taxon>Pterygota</taxon>
        <taxon>Neoptera</taxon>
        <taxon>Endopterygota</taxon>
        <taxon>Coleoptera</taxon>
        <taxon>Polyphaga</taxon>
        <taxon>Cucujiformia</taxon>
        <taxon>Chrysomeloidea</taxon>
        <taxon>Chrysomelidae</taxon>
        <taxon>Bruchinae</taxon>
        <taxon>Bruchini</taxon>
        <taxon>Acanthoscelides</taxon>
    </lineage>
</organism>
<evidence type="ECO:0000256" key="11">
    <source>
        <dbReference type="ARBA" id="ARBA00022989"/>
    </source>
</evidence>
<evidence type="ECO:0000256" key="19">
    <source>
        <dbReference type="PROSITE-ProRule" id="PRU00461"/>
    </source>
</evidence>
<evidence type="ECO:0000256" key="14">
    <source>
        <dbReference type="ARBA" id="ARBA00023170"/>
    </source>
</evidence>
<feature type="disulfide bond" evidence="18">
    <location>
        <begin position="3771"/>
        <end position="3789"/>
    </location>
</feature>
<keyword evidence="6 20" id="KW-0812">Transmembrane</keyword>
<feature type="disulfide bond" evidence="17">
    <location>
        <begin position="4515"/>
        <end position="4525"/>
    </location>
</feature>
<keyword evidence="11 20" id="KW-1133">Transmembrane helix</keyword>
<dbReference type="FunFam" id="4.10.400.10:FF:000034">
    <property type="entry name" value="Low-density lipoprotein receptor-related protein 2"/>
    <property type="match status" value="1"/>
</dbReference>
<feature type="disulfide bond" evidence="17">
    <location>
        <begin position="4273"/>
        <end position="4282"/>
    </location>
</feature>
<evidence type="ECO:0000256" key="1">
    <source>
        <dbReference type="ARBA" id="ARBA00004251"/>
    </source>
</evidence>
<feature type="disulfide bond" evidence="18">
    <location>
        <begin position="1080"/>
        <end position="1092"/>
    </location>
</feature>
<evidence type="ECO:0000256" key="20">
    <source>
        <dbReference type="SAM" id="Phobius"/>
    </source>
</evidence>
<feature type="disulfide bond" evidence="18">
    <location>
        <begin position="2691"/>
        <end position="2706"/>
    </location>
</feature>
<accession>A0A9P0M6F3</accession>
<dbReference type="InterPro" id="IPR002172">
    <property type="entry name" value="LDrepeatLR_classA_rpt"/>
</dbReference>
<evidence type="ECO:0000259" key="22">
    <source>
        <dbReference type="PROSITE" id="PS50026"/>
    </source>
</evidence>
<dbReference type="PROSITE" id="PS51120">
    <property type="entry name" value="LDLRB"/>
    <property type="match status" value="15"/>
</dbReference>
<feature type="disulfide bond" evidence="18">
    <location>
        <begin position="2780"/>
        <end position="2795"/>
    </location>
</feature>
<feature type="disulfide bond" evidence="18">
    <location>
        <begin position="2889"/>
        <end position="2907"/>
    </location>
</feature>
<dbReference type="SUPFAM" id="SSF57196">
    <property type="entry name" value="EGF/Laminin"/>
    <property type="match status" value="6"/>
</dbReference>
<evidence type="ECO:0000256" key="3">
    <source>
        <dbReference type="ARBA" id="ARBA00022536"/>
    </source>
</evidence>
<comment type="caution">
    <text evidence="17">Lacks conserved residue(s) required for the propagation of feature annotation.</text>
</comment>
<dbReference type="GO" id="GO:0006897">
    <property type="term" value="P:endocytosis"/>
    <property type="evidence" value="ECO:0007669"/>
    <property type="project" value="UniProtKB-KW"/>
</dbReference>
<dbReference type="InterPro" id="IPR000152">
    <property type="entry name" value="EGF-type_Asp/Asn_hydroxyl_site"/>
</dbReference>
<feature type="disulfide bond" evidence="18">
    <location>
        <begin position="2940"/>
        <end position="2955"/>
    </location>
</feature>
<feature type="transmembrane region" description="Helical" evidence="20">
    <location>
        <begin position="4567"/>
        <end position="4589"/>
    </location>
</feature>
<feature type="signal peptide" evidence="21">
    <location>
        <begin position="1"/>
        <end position="20"/>
    </location>
</feature>
<feature type="disulfide bond" evidence="18">
    <location>
        <begin position="3462"/>
        <end position="3477"/>
    </location>
</feature>
<feature type="repeat" description="LDL-receptor class B" evidence="19">
    <location>
        <begin position="4029"/>
        <end position="4072"/>
    </location>
</feature>
<dbReference type="SMART" id="SM00192">
    <property type="entry name" value="LDLa"/>
    <property type="match status" value="33"/>
</dbReference>
<evidence type="ECO:0000256" key="10">
    <source>
        <dbReference type="ARBA" id="ARBA00022837"/>
    </source>
</evidence>
<feature type="disulfide bond" evidence="18">
    <location>
        <begin position="2557"/>
        <end position="2575"/>
    </location>
</feature>
<dbReference type="SMART" id="SM00135">
    <property type="entry name" value="LY"/>
    <property type="match status" value="34"/>
</dbReference>
<dbReference type="SMART" id="SM00179">
    <property type="entry name" value="EGF_CA"/>
    <property type="match status" value="8"/>
</dbReference>
<feature type="domain" description="EGF-like" evidence="22">
    <location>
        <begin position="4387"/>
        <end position="4422"/>
    </location>
</feature>
<comment type="subcellular location">
    <subcellularLocation>
        <location evidence="1">Cell membrane</location>
        <topology evidence="1">Single-pass type I membrane protein</topology>
    </subcellularLocation>
    <subcellularLocation>
        <location evidence="16">Endosome lumen</location>
    </subcellularLocation>
</comment>
<keyword evidence="2" id="KW-1003">Cell membrane</keyword>
<feature type="disulfide bond" evidence="18">
    <location>
        <begin position="2635"/>
        <end position="2653"/>
    </location>
</feature>
<feature type="disulfide bond" evidence="18">
    <location>
        <begin position="3628"/>
        <end position="3643"/>
    </location>
</feature>
<feature type="chain" id="PRO_5040273040" description="EGF-like domain-containing protein" evidence="21">
    <location>
        <begin position="21"/>
        <end position="4670"/>
    </location>
</feature>
<feature type="disulfide bond" evidence="18">
    <location>
        <begin position="3655"/>
        <end position="3673"/>
    </location>
</feature>
<feature type="domain" description="EGF-like" evidence="22">
    <location>
        <begin position="4162"/>
        <end position="4199"/>
    </location>
</feature>
<evidence type="ECO:0000256" key="9">
    <source>
        <dbReference type="ARBA" id="ARBA00022753"/>
    </source>
</evidence>
<feature type="disulfide bond" evidence="18">
    <location>
        <begin position="3744"/>
        <end position="3759"/>
    </location>
</feature>
<keyword evidence="13 17" id="KW-1015">Disulfide bond</keyword>
<dbReference type="GO" id="GO:0005886">
    <property type="term" value="C:plasma membrane"/>
    <property type="evidence" value="ECO:0007669"/>
    <property type="project" value="UniProtKB-SubCell"/>
</dbReference>
<feature type="repeat" description="LDL-receptor class B" evidence="19">
    <location>
        <begin position="1440"/>
        <end position="1485"/>
    </location>
</feature>
<sequence>MVLVYLLVLGFCITLQAVQADNDGSLFGTETCASNQFRCSYGLCIPIAWHCDSNRDCEDGSDEPPECQQNQKCREEQFQCTLTKKCVPSRWMCDEEHDCGTHPELGPDTSDEDPKLCPKGLKCKWNEAACGEGLMCLTIAKFCDGHGDCPGNSDEWDFCQNYTADCTRLQCIYGCKPTPKGAQCYCPEGNKSDGNKCVDADECELDETCAQLCTNTIGSYKCSCVSGYQANGTQCNAINVPASEPPSLIFSTQSEIKRVTLDGKPFPGNSTLRLLNSNALEFIHRNHTICYIHHNVTKASMMCANINDLNQRWQLQAKSAVLVVDSIQQIALDWISENWYFLDDQRDVILVCTHNLEWCNMLIDTDLWKPRALALDPTNGYMFFTKWGHSSPMLERCKLDGSDRTPLVSHTIIYPYGVAVDYPKKQVYWVDTYLDYIEKIDYDGKNRKTVLRGFKVRNLYGITVFENNIFVSSWRNNSILQLDKYEHDERTIVSNISRPYNVYVFHRQRQPDAAHPCKNAKICDHLCIPMWNGNRAIPKCACASGYVLDANNKCVVKTPSKFLLISRSDPFSIRGIDLETSNETMVPITKMSQPRGLDFDAKTGSIFYADAYSMTIEMVPILNTSNHTVLVNNVACDGLAFDWISRNLYWTSLEKGSIKVVKLANTSLVKTLIWNTTYNPGSIAVDPISGYMYWAHWSSTTPENGRIDMAQMDGKNRKVFLDHNIHWPSGLAIDQEAKRLYWTDKHLKNIQSIDFDGTNRRVETVMALESPAGLAVGVGSHKLIYFIEMSKGAIMAYSNSTGLKKVYDSSNLHIYDVKLYDAGSQKGENGCSHSTCSEICLPTPSQQFTCSCSDGYQLKDDVCVKQEDFTAPSFCPPDNFQCLHKKHCVPHTYLCDGIDNCGDLSDESAEPGGPCENVSCTENQVKCDTTCIFKHWVCDGDKDCYDGSDEDPEVCNQLCPSDQFKCKNTRRCIPMVWRCDNVKDCGPDDDSDETDCQAAVCDVNEFRCRNGQCVPSDFYCDLIPDCDDSSDEADCVNCDPSSHIPCQPLEECLPRSVLCDGNNDCPDGSDERDCGHKVDCEPDEFACANFECIRKRFVCDADLDCVDGSDEINCDPMKIKNATDAKTVMRCDLPSRFCDNNTRCISPKQLCDNRQDCADGSDESGIKCTDSVANATESKSVVAGSCEYPSRLCDNGTKCITIDKLCNDYNDCADGSDEGSRCPDRLCDHSFICSHDCHNAPEGLICTCPAHLHLQADRTHCLETHPCEAWGVCSQNCVPRGSRYKCTCQEGYVLQEDGFTCKSVDSGRPYLIFSSRHEIKAVDLHTFGLKSFISDLKNTITLDFYHTNETDIVFWTDVSDDKIYRGTTAGGTLGNIEAVVQTGLSTAEGVAVDWIGKNLYWVESNLDQIEVSKLNGSFRRTLVAGDMESPRAIAVDPRDGYLFWTDWDSELPRLERCSLAGLDRQILVRLGNNRWPNGLTLDYTIRRIYWIDARTDSIHTSNYNGEDIREVMRNHEMLSHPFAITLFENYVYWTDWRTNSVVRANKWTGGDVKVIHRTLHQPFDIKVMHPSRQPDGVNPCAKNNGGCSHLCLIHFNQTYRCDCPHVMRLDTDNKTCRVNEKVLLISRNGEIRGVDIHQPFYHTIPTILVGSPIQIEYVAKNLTLYWADAHINEIKRSGLTKGPTEIILDAGLQKPSGLAVDWISNLLFISSETGILVCNLNGEFTSVLYENLNILSIAANPPEGQIFWINGFNDSANIEMSLMDGSGRKTIVAGLKLQSKGLFFDLQSSRLYWISGNEIFYGTLDGKVTRISLPEQTAISAMTVYNGQLYYADEEHIHIADKSTGANDTILKNRTGGGVLALRIYDRSEQQGDHPCSLGKGGCQHLCLPRSKRNFTCACAIGYYKDPNNPYKCIPKGDFLLYSMYWEIQGFPLDRNESNRVLGPISKIPSATALDFIADEDLIFWADSDHGTITRIKRDGTERKYILEQAEIFDNTLVDWLTGFAVDWIAGNMYWCDSKRGTISVSRIDGTKEHVLLSYEIGKPNAIALDPVKGVMVWAGGPKVEMATTDGQNRKILLDNRGSITDVALDFDNEFIYYCDSSHHSIERIKYDGTEQTLLLEHARHLQKPTALTVFENMIYWMDSSFLSGSLLAAPISNTSNFEVLKQGLGDSLKDIHVFSKRRQSGTNACAKNNVNCEQLCLFNGTHPVCICSHGRLASNGKTCEPFESFVMFSRVVSIDSIQMMGDKNLQSSPHPSIKNSTMLKNAIGLSFSYKHQRLFYSDISRGSINTVYFNGSEHRVVVDKQGSVEGLAYELIHNALYWTCNNDATISRVNLTDQLTNASAVETIVRLRLQDKPRGIAIDSCGSRVYWTNWNAHSPSIQRAFLTGYRVEAIIKTDIRMPNAITLDHKAQKLYWGDARLDKIERCEYDGTKRVVLAKVTPQHPFALAVYGDFIYWTDWMLHAVIRADKFTGQYVVLLRRDVARPMGIVTVANDTEDCFTNPCLIQNGFCEEICGLSAAGAVECSCEEGRVLSEEGRCHSKIATNCSNNGDSFRCSDGGCVPFHLTCDGIPHCADKSDEEPGYCGYRSCPVGWFPCQNKLCIPLNLTCNGIDNCGDATDEHNCSCPEGTHFKCKSGECLDISYRCNYSPDCHDKSDEIGCEMPNCTQKQGEFFVNCKYTTSCIHWQWICDGDDDCWDNSDEMNCTHVRDICRKDQFRCSDGSCINVTAQCDGVDDCKDSHIHGSISSDELHCRISHHCRYNQFLCESDLSCIPMSWHCNGVPDCPDQSDELNCKQQCRTDQFQCQNKECIPKSWQCDGNPDCMDQSDETEHCQHTVCGKWEFRCNSTGRCIPLNWVCDGEADCQDKADEHVRQGCLFDSCNDNQFRCSDGQCIGQIYYCDGDRDCVDGSDEPSDCYKTCTPAEFQCKNGNCILDLFKCDGKDDCGDGSDENQCKKEADQCTGKGKFACENGVCINETLLCNGENDCGDFSDEKTCHWNVTGIDECSAIPSPCAQICVDKPVGYECKCKEGYQRNPKDPHQCDDVNECADRPCSQICRNTRGSYHCSCDKNYILHYDKKSCRANSTVKVSLILANRYYIREVDLLGHSTILAHNLTNAVALDYDWSTQCLYWSDVTSYGSSIKRLCDYKKNSTEVEMLHSSTLQNPDGLAVDWVGRNLYWVDKGLDTIEVVTLDGKYRRMLYSKGLEEPRALAVDPINRYMYWSDWGTKVHIGKIGMDGSDAKVIVKNNLGWPNALTISYETNELFWADAREDYIAVSDLDGNNIKVVASREKNPKLQLHHVFAIDIWEDYIYWTDWETKSVERCNKYTGEDCKNVFSTLHRPMDIRVVHPYRQPSVKKNPCLTANCSALCLLSPKEPNYTCACPENYVLGKDGRSCEANCTSAHFECTTTLKCIPFWWKCDTQDDCGDGSDEPADCRKFVCKPGQYQCNNTKCIHPSELCNGNDDCGDKSDESDCQHYTCLNSQFRCEGNSSQPPMCIPSKMRCNKHVDCPLGEDEENCPPASCPPNQFKCANDKCIPAVWVCDKDNDCTDNSDEEQDCQTRTCGPNHIRCNSGRCIPQSWQCDGEADCAEGEDEPSSCNNPIYHTCEPTYFKCKNNKCIPGRWRCDFDSDCGDGSDEENCVYRNCSESEFRCKNGKCIRGIMRCDGEYQCDDRSDEENCNIPCKKNEFQCTNPKACIYLSWRCDGEPDCADGSDEANCTKTCLHNGFKCQNGFCINEQWRCDGQDDCEDGSDEQNCFSAACPTGRFRCKNHRCVPVTVLCDGRDNCGDGSDEERHVCKRHGLCPRMQIRCNSDGRCIDAILECDGRVDCSDGSDEARCATESMCPWDACSQLCVLVAWNRTSCKCIEGYEHVEDGHCQAKGKMAELVIASEAELRLISPYKSRDDNELRRTLATAPGYKVDAVDILISNDQQHLAFWTDHQNKRVQSMIIHVDKDGRSNRDSEIAKTVLSNLQDPRGISLDWIAKRMYVTDGNRIIAASLDGDYVCTLVSGNVQQPRDIVVAPTQGVMFWTDLGPSPRIETAFMDGYKRKVLINTGILWPTGLAIDHPTSRLYWADPKTMTIESILFDGTDRHTVKHFEAGIKPFKLEIFEDSMFFSTYHEHDIIRMNKFGQGDMFYLLQGSTRISDILILQEQKQMKIPNACDDFCNNNEFCLLTPKDATCICADGYTKDNLTCKVTNSRTPSCPLNCHKGTCKIIEGYGPSCVCPPSFAGQYCELYRCSQYCKNHGMCIVNTKAATRGTEVVPLRCMCPPQWTGERCETPVDLCQNRCHNSGECTNSSSGVPMCKCKPGFTGSRCQNCLNLSCENGGVCTITNGRESCTCPLEYHGRNCEIPVCGKHGKPMTAHNGKVVCTCANGYSGERCDQDICLNHCQNGGTCKVGAKQPECSCPKYFAGRRCEINLCLARSPPDGCKESCNCQNGGTCNILNDKAICRCPDNYGGYHCETYVGNANPCSNRCLNDGICVLPSLEADPICYCTVSWTGDLCDKPAKCKNYCQNQGHCSVIDNLPYCSCIDGYSGRRCELQPIDAKLNRPNDGKEKSQSVLVIVLTTLAVVVILFIAGFLIFDHFFRNRTSFSHERLQENDFNNPMYQERDAEPFTLNADKSGNFANPVYESVYSGTGSVRDEKAVLLEHSTDETPPPITEEV</sequence>
<dbReference type="EMBL" id="CAKOFQ010007933">
    <property type="protein sequence ID" value="CAH2009922.1"/>
    <property type="molecule type" value="Genomic_DNA"/>
</dbReference>
<dbReference type="InterPro" id="IPR051221">
    <property type="entry name" value="LDLR-related"/>
</dbReference>
<keyword evidence="9" id="KW-0967">Endosome</keyword>
<dbReference type="InterPro" id="IPR001881">
    <property type="entry name" value="EGF-like_Ca-bd_dom"/>
</dbReference>
<dbReference type="PROSITE" id="PS50068">
    <property type="entry name" value="LDLRA_2"/>
    <property type="match status" value="33"/>
</dbReference>
<dbReference type="PANTHER" id="PTHR22722:SF5">
    <property type="entry name" value="LOW-DENSITY LIPOPROTEIN RECEPTOR-RELATED PROTEIN 1B"/>
    <property type="match status" value="1"/>
</dbReference>
<dbReference type="Pfam" id="PF07645">
    <property type="entry name" value="EGF_CA"/>
    <property type="match status" value="3"/>
</dbReference>
<reference evidence="23" key="1">
    <citation type="submission" date="2022-03" db="EMBL/GenBank/DDBJ databases">
        <authorList>
            <person name="Sayadi A."/>
        </authorList>
    </citation>
    <scope>NUCLEOTIDE SEQUENCE</scope>
</reference>
<feature type="disulfide bond" evidence="17">
    <location>
        <begin position="4243"/>
        <end position="4253"/>
    </location>
</feature>
<feature type="disulfide bond" evidence="18">
    <location>
        <begin position="2647"/>
        <end position="2662"/>
    </location>
</feature>
<feature type="disulfide bond" evidence="18">
    <location>
        <begin position="3450"/>
        <end position="3468"/>
    </location>
</feature>
<feature type="disulfide bond" evidence="18">
    <location>
        <begin position="3667"/>
        <end position="3682"/>
    </location>
</feature>
<dbReference type="InterPro" id="IPR011042">
    <property type="entry name" value="6-blade_b-propeller_TolB-like"/>
</dbReference>
<dbReference type="Gene3D" id="2.10.25.10">
    <property type="entry name" value="Laminin"/>
    <property type="match status" value="11"/>
</dbReference>
<proteinExistence type="predicted"/>
<feature type="repeat" description="LDL-receptor class B" evidence="19">
    <location>
        <begin position="3220"/>
        <end position="3263"/>
    </location>
</feature>
<evidence type="ECO:0000256" key="2">
    <source>
        <dbReference type="ARBA" id="ARBA00022475"/>
    </source>
</evidence>
<keyword evidence="12 20" id="KW-0472">Membrane</keyword>
<evidence type="ECO:0000256" key="8">
    <source>
        <dbReference type="ARBA" id="ARBA00022737"/>
    </source>
</evidence>
<dbReference type="FunFam" id="2.120.10.30:FF:000035">
    <property type="entry name" value="Low-density lipoprotein receptor-related protein 2"/>
    <property type="match status" value="1"/>
</dbReference>
<dbReference type="SUPFAM" id="SSF57184">
    <property type="entry name" value="Growth factor receptor domain"/>
    <property type="match status" value="2"/>
</dbReference>
<evidence type="ECO:0000256" key="18">
    <source>
        <dbReference type="PROSITE-ProRule" id="PRU00124"/>
    </source>
</evidence>
<feature type="disulfide bond" evidence="18">
    <location>
        <begin position="2921"/>
        <end position="2933"/>
    </location>
</feature>
<feature type="domain" description="EGF-like" evidence="22">
    <location>
        <begin position="4511"/>
        <end position="4546"/>
    </location>
</feature>
<feature type="disulfide bond" evidence="17">
    <location>
        <begin position="4345"/>
        <end position="4354"/>
    </location>
</feature>
<feature type="repeat" description="LDL-receptor class B" evidence="19">
    <location>
        <begin position="1486"/>
        <end position="1530"/>
    </location>
</feature>
<dbReference type="FunFam" id="2.120.10.30:FF:000241">
    <property type="entry name" value="Low-density lipoprotein receptor-related protein 6"/>
    <property type="match status" value="5"/>
</dbReference>
<dbReference type="OrthoDB" id="9990982at2759"/>
<evidence type="ECO:0000256" key="7">
    <source>
        <dbReference type="ARBA" id="ARBA00022729"/>
    </source>
</evidence>
<feature type="disulfide bond" evidence="18">
    <location>
        <begin position="3648"/>
        <end position="3660"/>
    </location>
</feature>
<feature type="disulfide bond" evidence="18">
    <location>
        <begin position="3566"/>
        <end position="3578"/>
    </location>
</feature>
<dbReference type="PROSITE" id="PS00022">
    <property type="entry name" value="EGF_1"/>
    <property type="match status" value="6"/>
</dbReference>
<feature type="disulfide bond" evidence="17">
    <location>
        <begin position="4412"/>
        <end position="4421"/>
    </location>
</feature>
<evidence type="ECO:0000256" key="16">
    <source>
        <dbReference type="ARBA" id="ARBA00046273"/>
    </source>
</evidence>
<gene>
    <name evidence="23" type="ORF">ACAOBT_LOCUS31214</name>
</gene>
<feature type="domain" description="EGF-like" evidence="22">
    <location>
        <begin position="4322"/>
        <end position="4355"/>
    </location>
</feature>
<dbReference type="InterPro" id="IPR000742">
    <property type="entry name" value="EGF"/>
</dbReference>
<dbReference type="InterPro" id="IPR000033">
    <property type="entry name" value="LDLR_classB_rpt"/>
</dbReference>
<keyword evidence="5" id="KW-0254">Endocytosis</keyword>
<feature type="disulfide bond" evidence="18">
    <location>
        <begin position="3443"/>
        <end position="3455"/>
    </location>
</feature>
<dbReference type="FunFam" id="2.10.25.10:FF:000240">
    <property type="entry name" value="Vitamin K-dependent protein S"/>
    <property type="match status" value="1"/>
</dbReference>
<feature type="disulfide bond" evidence="18">
    <location>
        <begin position="3506"/>
        <end position="3521"/>
    </location>
</feature>
<feature type="disulfide bond" evidence="17">
    <location>
        <begin position="4481"/>
        <end position="4498"/>
    </location>
</feature>
<feature type="repeat" description="LDL-receptor class B" evidence="19">
    <location>
        <begin position="738"/>
        <end position="780"/>
    </location>
</feature>
<evidence type="ECO:0000256" key="5">
    <source>
        <dbReference type="ARBA" id="ARBA00022583"/>
    </source>
</evidence>
<feature type="disulfide bond" evidence="18">
    <location>
        <begin position="2982"/>
        <end position="2997"/>
    </location>
</feature>
<dbReference type="GO" id="GO:0005509">
    <property type="term" value="F:calcium ion binding"/>
    <property type="evidence" value="ECO:0007669"/>
    <property type="project" value="InterPro"/>
</dbReference>
<keyword evidence="7 21" id="KW-0732">Signal</keyword>
<dbReference type="InterPro" id="IPR049883">
    <property type="entry name" value="NOTCH1_EGF-like"/>
</dbReference>
<keyword evidence="3 17" id="KW-0245">EGF-like domain</keyword>
<evidence type="ECO:0000256" key="12">
    <source>
        <dbReference type="ARBA" id="ARBA00023136"/>
    </source>
</evidence>
<dbReference type="PROSITE" id="PS50026">
    <property type="entry name" value="EGF_3"/>
    <property type="match status" value="9"/>
</dbReference>
<dbReference type="CDD" id="cd00112">
    <property type="entry name" value="LDLa"/>
    <property type="match status" value="32"/>
</dbReference>
<feature type="disulfide bond" evidence="18">
    <location>
        <begin position="2799"/>
        <end position="2811"/>
    </location>
</feature>
<dbReference type="PROSITE" id="PS01209">
    <property type="entry name" value="LDLRA_1"/>
    <property type="match status" value="13"/>
</dbReference>
<feature type="disulfide bond" evidence="18">
    <location>
        <begin position="3533"/>
        <end position="3551"/>
    </location>
</feature>
<evidence type="ECO:0000256" key="13">
    <source>
        <dbReference type="ARBA" id="ARBA00023157"/>
    </source>
</evidence>
<dbReference type="SUPFAM" id="SSF63825">
    <property type="entry name" value="YWTD domain"/>
    <property type="match status" value="8"/>
</dbReference>
<dbReference type="InterPro" id="IPR023415">
    <property type="entry name" value="LDLR_class-A_CS"/>
</dbReference>
<feature type="disulfide bond" evidence="18">
    <location>
        <begin position="2598"/>
        <end position="2616"/>
    </location>
</feature>
<dbReference type="Proteomes" id="UP001152888">
    <property type="component" value="Unassembled WGS sequence"/>
</dbReference>
<keyword evidence="4" id="KW-0597">Phosphoprotein</keyword>
<feature type="disulfide bond" evidence="18">
    <location>
        <begin position="2882"/>
        <end position="2894"/>
    </location>
</feature>
<feature type="domain" description="EGF-like" evidence="22">
    <location>
        <begin position="4473"/>
        <end position="4510"/>
    </location>
</feature>
<feature type="disulfide bond" evidence="17">
    <location>
        <begin position="4458"/>
        <end position="4467"/>
    </location>
</feature>
<dbReference type="FunFam" id="4.10.400.10:FF:000002">
    <property type="entry name" value="Low-density lipoprotein receptor-related protein 1"/>
    <property type="match status" value="2"/>
</dbReference>
<evidence type="ECO:0000256" key="6">
    <source>
        <dbReference type="ARBA" id="ARBA00022692"/>
    </source>
</evidence>
<feature type="repeat" description="LDL-receptor class B" evidence="19">
    <location>
        <begin position="2413"/>
        <end position="2455"/>
    </location>
</feature>
<feature type="disulfide bond" evidence="17">
    <location>
        <begin position="4166"/>
        <end position="4176"/>
    </location>
</feature>
<evidence type="ECO:0000313" key="24">
    <source>
        <dbReference type="Proteomes" id="UP001152888"/>
    </source>
</evidence>
<feature type="repeat" description="LDL-receptor class B" evidence="19">
    <location>
        <begin position="690"/>
        <end position="737"/>
    </location>
</feature>
<feature type="repeat" description="LDL-receptor class B" evidence="19">
    <location>
        <begin position="2368"/>
        <end position="2412"/>
    </location>
</feature>
<feature type="disulfide bond" evidence="18">
    <location>
        <begin position="2720"/>
        <end position="2738"/>
    </location>
</feature>
<keyword evidence="24" id="KW-1185">Reference proteome</keyword>
<feature type="disulfide bond" evidence="18">
    <location>
        <begin position="1087"/>
        <end position="1105"/>
    </location>
</feature>
<feature type="disulfide bond" evidence="18">
    <location>
        <begin position="2806"/>
        <end position="2824"/>
    </location>
</feature>
<dbReference type="Gene3D" id="4.10.400.10">
    <property type="entry name" value="Low-density Lipoprotein Receptor"/>
    <property type="match status" value="32"/>
</dbReference>
<comment type="caution">
    <text evidence="23">The sequence shown here is derived from an EMBL/GenBank/DDBJ whole genome shotgun (WGS) entry which is preliminary data.</text>
</comment>
<dbReference type="GO" id="GO:0043235">
    <property type="term" value="C:receptor complex"/>
    <property type="evidence" value="ECO:0007669"/>
    <property type="project" value="TreeGrafter"/>
</dbReference>
<feature type="disulfide bond" evidence="18">
    <location>
        <begin position="3616"/>
        <end position="3634"/>
    </location>
</feature>
<feature type="repeat" description="LDL-receptor class B" evidence="19">
    <location>
        <begin position="2011"/>
        <end position="2053"/>
    </location>
</feature>
<feature type="disulfide bond" evidence="18">
    <location>
        <begin position="2970"/>
        <end position="2988"/>
    </location>
</feature>
<dbReference type="GO" id="GO:0031904">
    <property type="term" value="C:endosome lumen"/>
    <property type="evidence" value="ECO:0007669"/>
    <property type="project" value="UniProtKB-SubCell"/>
</dbReference>
<protein>
    <recommendedName>
        <fullName evidence="22">EGF-like domain-containing protein</fullName>
    </recommendedName>
</protein>
<feature type="repeat" description="LDL-receptor class B" evidence="19">
    <location>
        <begin position="1662"/>
        <end position="1704"/>
    </location>
</feature>
<feature type="disulfide bond" evidence="17">
    <location>
        <begin position="4289"/>
        <end position="4299"/>
    </location>
</feature>
<feature type="disulfide bond" evidence="18">
    <location>
        <begin position="3725"/>
        <end position="3737"/>
    </location>
</feature>
<feature type="domain" description="EGF-like" evidence="22">
    <location>
        <begin position="4285"/>
        <end position="4321"/>
    </location>
</feature>
<dbReference type="InterPro" id="IPR036055">
    <property type="entry name" value="LDL_receptor-like_sf"/>
</dbReference>
<feature type="disulfide bond" evidence="17">
    <location>
        <begin position="203"/>
        <end position="213"/>
    </location>
</feature>
<dbReference type="GO" id="GO:0005041">
    <property type="term" value="F:low-density lipoprotein particle receptor activity"/>
    <property type="evidence" value="ECO:0007669"/>
    <property type="project" value="TreeGrafter"/>
</dbReference>
<dbReference type="Pfam" id="PF00057">
    <property type="entry name" value="Ldl_recept_a"/>
    <property type="match status" value="30"/>
</dbReference>
<feature type="disulfide bond" evidence="17">
    <location>
        <begin position="4500"/>
        <end position="4509"/>
    </location>
</feature>
<feature type="domain" description="EGF-like" evidence="22">
    <location>
        <begin position="4431"/>
        <end position="4468"/>
    </location>
</feature>
<dbReference type="PRINTS" id="PR00261">
    <property type="entry name" value="LDLRECEPTOR"/>
</dbReference>
<dbReference type="PANTHER" id="PTHR22722">
    <property type="entry name" value="LOW-DENSITY LIPOPROTEIN RECEPTOR-RELATED PROTEIN 2-RELATED"/>
    <property type="match status" value="1"/>
</dbReference>
<dbReference type="InterPro" id="IPR009030">
    <property type="entry name" value="Growth_fac_rcpt_cys_sf"/>
</dbReference>
<dbReference type="FunFam" id="4.10.400.10:FF:000045">
    <property type="entry name" value="Low-density lipoprotein receptor-related protein 2"/>
    <property type="match status" value="1"/>
</dbReference>
<feature type="disulfide bond" evidence="18">
    <location>
        <begin position="3764"/>
        <end position="3776"/>
    </location>
</feature>
<feature type="disulfide bond" evidence="18">
    <location>
        <begin position="3706"/>
        <end position="3721"/>
    </location>
</feature>
<evidence type="ECO:0000256" key="4">
    <source>
        <dbReference type="ARBA" id="ARBA00022553"/>
    </source>
</evidence>
<feature type="disulfide bond" evidence="17">
    <location>
        <begin position="4536"/>
        <end position="4545"/>
    </location>
</feature>
<dbReference type="FunFam" id="4.10.400.10:FF:000011">
    <property type="entry name" value="Low-density lipoprotein receptor-related protein 1"/>
    <property type="match status" value="2"/>
</dbReference>
<dbReference type="Gene3D" id="2.120.10.30">
    <property type="entry name" value="TolB, C-terminal domain"/>
    <property type="match status" value="8"/>
</dbReference>
<keyword evidence="14" id="KW-0675">Receptor</keyword>
<feature type="disulfide bond" evidence="18">
    <location>
        <begin position="3732"/>
        <end position="3750"/>
    </location>
</feature>
<feature type="disulfide bond" evidence="18">
    <location>
        <begin position="1001"/>
        <end position="1013"/>
    </location>
</feature>
<dbReference type="FunFam" id="2.120.10.30:FF:000008">
    <property type="entry name" value="Low-density lipoprotein receptor-related protein 4"/>
    <property type="match status" value="1"/>
</dbReference>
<evidence type="ECO:0000256" key="17">
    <source>
        <dbReference type="PROSITE-ProRule" id="PRU00076"/>
    </source>
</evidence>
<feature type="disulfide bond" evidence="18">
    <location>
        <begin position="3609"/>
        <end position="3621"/>
    </location>
</feature>